<reference evidence="3 4" key="1">
    <citation type="submission" date="2019-09" db="EMBL/GenBank/DDBJ databases">
        <title>Draft genome sequences of 48 bacterial type strains from the CCUG.</title>
        <authorList>
            <person name="Tunovic T."/>
            <person name="Pineiro-Iglesias B."/>
            <person name="Unosson C."/>
            <person name="Inganas E."/>
            <person name="Ohlen M."/>
            <person name="Cardew S."/>
            <person name="Jensie-Markopoulos S."/>
            <person name="Salva-Serra F."/>
            <person name="Jaen-Luchoro D."/>
            <person name="Karlsson R."/>
            <person name="Svensson-Stadler L."/>
            <person name="Chun J."/>
            <person name="Moore E."/>
        </authorList>
    </citation>
    <scope>NUCLEOTIDE SEQUENCE [LARGE SCALE GENOMIC DNA]</scope>
    <source>
        <strain evidence="3 4">CCUG 30977</strain>
    </source>
</reference>
<keyword evidence="2" id="KW-0732">Signal</keyword>
<protein>
    <submittedName>
        <fullName evidence="3">Uncharacterized protein</fullName>
    </submittedName>
</protein>
<evidence type="ECO:0000313" key="4">
    <source>
        <dbReference type="Proteomes" id="UP000430120"/>
    </source>
</evidence>
<feature type="signal peptide" evidence="2">
    <location>
        <begin position="1"/>
        <end position="19"/>
    </location>
</feature>
<sequence>MRKPLLAACLLVLCAAAAAQGEAEGMRVAKDPVTGQWRAVTPDEAKVLGATPVGTAALRAAGGKSLRSLRAPAARGVTLGAEHLSSMRVAKDARGHLVEECVEGDEAPMAMPTSQAQQREADVE</sequence>
<organism evidence="3 4">
    <name type="scientific">Ideonella dechloratans</name>
    <dbReference type="NCBI Taxonomy" id="36863"/>
    <lineage>
        <taxon>Bacteria</taxon>
        <taxon>Pseudomonadati</taxon>
        <taxon>Pseudomonadota</taxon>
        <taxon>Betaproteobacteria</taxon>
        <taxon>Burkholderiales</taxon>
        <taxon>Sphaerotilaceae</taxon>
        <taxon>Ideonella</taxon>
    </lineage>
</organism>
<evidence type="ECO:0000256" key="2">
    <source>
        <dbReference type="SAM" id="SignalP"/>
    </source>
</evidence>
<evidence type="ECO:0000256" key="1">
    <source>
        <dbReference type="SAM" id="MobiDB-lite"/>
    </source>
</evidence>
<feature type="region of interest" description="Disordered" evidence="1">
    <location>
        <begin position="103"/>
        <end position="124"/>
    </location>
</feature>
<comment type="caution">
    <text evidence="3">The sequence shown here is derived from an EMBL/GenBank/DDBJ whole genome shotgun (WGS) entry which is preliminary data.</text>
</comment>
<keyword evidence="4" id="KW-1185">Reference proteome</keyword>
<dbReference type="NCBIfam" id="NF047450">
    <property type="entry name" value="post-PEP-CTERM_1"/>
    <property type="match status" value="1"/>
</dbReference>
<proteinExistence type="predicted"/>
<dbReference type="EMBL" id="VZPB01000013">
    <property type="protein sequence ID" value="KAB0583490.1"/>
    <property type="molecule type" value="Genomic_DNA"/>
</dbReference>
<gene>
    <name evidence="3" type="ORF">F7Q92_07365</name>
</gene>
<evidence type="ECO:0000313" key="3">
    <source>
        <dbReference type="EMBL" id="KAB0583490.1"/>
    </source>
</evidence>
<dbReference type="Proteomes" id="UP000430120">
    <property type="component" value="Unassembled WGS sequence"/>
</dbReference>
<dbReference type="RefSeq" id="WP_151123536.1">
    <property type="nucleotide sequence ID" value="NZ_CP088081.1"/>
</dbReference>
<dbReference type="AlphaFoldDB" id="A0A643FDS8"/>
<feature type="chain" id="PRO_5024871310" evidence="2">
    <location>
        <begin position="20"/>
        <end position="124"/>
    </location>
</feature>
<name>A0A643FDS8_IDEDE</name>
<accession>A0A643FDS8</accession>